<evidence type="ECO:0000313" key="2">
    <source>
        <dbReference type="Proteomes" id="UP000198729"/>
    </source>
</evidence>
<protein>
    <submittedName>
        <fullName evidence="1">Uncharacterized protein</fullName>
    </submittedName>
</protein>
<name>A0A1G5SBP6_9PROT</name>
<dbReference type="EMBL" id="FMWO01000030">
    <property type="protein sequence ID" value="SCZ84634.1"/>
    <property type="molecule type" value="Genomic_DNA"/>
</dbReference>
<gene>
    <name evidence="1" type="ORF">NSMM_240018</name>
</gene>
<sequence>MKWHIIANWGSQLITLTQTKKSPEKPGQAHYIDFVMLGGLMVV</sequence>
<dbReference type="AlphaFoldDB" id="A0A1G5SBP6"/>
<evidence type="ECO:0000313" key="1">
    <source>
        <dbReference type="EMBL" id="SCZ84634.1"/>
    </source>
</evidence>
<reference evidence="1 2" key="1">
    <citation type="submission" date="2016-10" db="EMBL/GenBank/DDBJ databases">
        <authorList>
            <person name="de Groot N.N."/>
        </authorList>
    </citation>
    <scope>NUCLEOTIDE SEQUENCE [LARGE SCALE GENOMIC DNA]</scope>
    <source>
        <strain evidence="1">1</strain>
    </source>
</reference>
<accession>A0A1G5SBP6</accession>
<proteinExistence type="predicted"/>
<dbReference type="Proteomes" id="UP000198729">
    <property type="component" value="Unassembled WGS sequence"/>
</dbReference>
<keyword evidence="2" id="KW-1185">Reference proteome</keyword>
<organism evidence="1 2">
    <name type="scientific">Nitrosomonas mobilis</name>
    <dbReference type="NCBI Taxonomy" id="51642"/>
    <lineage>
        <taxon>Bacteria</taxon>
        <taxon>Pseudomonadati</taxon>
        <taxon>Pseudomonadota</taxon>
        <taxon>Betaproteobacteria</taxon>
        <taxon>Nitrosomonadales</taxon>
        <taxon>Nitrosomonadaceae</taxon>
        <taxon>Nitrosomonas</taxon>
    </lineage>
</organism>